<dbReference type="PANTHER" id="PTHR24148:SF64">
    <property type="entry name" value="HETEROKARYON INCOMPATIBILITY DOMAIN-CONTAINING PROTEIN"/>
    <property type="match status" value="1"/>
</dbReference>
<keyword evidence="3" id="KW-1185">Reference proteome</keyword>
<dbReference type="EMBL" id="JADGJH010003723">
    <property type="protein sequence ID" value="KAJ3089184.1"/>
    <property type="molecule type" value="Genomic_DNA"/>
</dbReference>
<organism evidence="2 3">
    <name type="scientific">Physocladia obscura</name>
    <dbReference type="NCBI Taxonomy" id="109957"/>
    <lineage>
        <taxon>Eukaryota</taxon>
        <taxon>Fungi</taxon>
        <taxon>Fungi incertae sedis</taxon>
        <taxon>Chytridiomycota</taxon>
        <taxon>Chytridiomycota incertae sedis</taxon>
        <taxon>Chytridiomycetes</taxon>
        <taxon>Chytridiales</taxon>
        <taxon>Chytriomycetaceae</taxon>
        <taxon>Physocladia</taxon>
    </lineage>
</organism>
<dbReference type="Pfam" id="PF06985">
    <property type="entry name" value="HET"/>
    <property type="match status" value="1"/>
</dbReference>
<name>A0AAD5SQC7_9FUNG</name>
<comment type="caution">
    <text evidence="2">The sequence shown here is derived from an EMBL/GenBank/DDBJ whole genome shotgun (WGS) entry which is preliminary data.</text>
</comment>
<dbReference type="AlphaFoldDB" id="A0AAD5SQC7"/>
<gene>
    <name evidence="2" type="ORF">HK100_007830</name>
</gene>
<feature type="domain" description="Heterokaryon incompatibility" evidence="1">
    <location>
        <begin position="71"/>
        <end position="170"/>
    </location>
</feature>
<dbReference type="InterPro" id="IPR052895">
    <property type="entry name" value="HetReg/Transcr_Mod"/>
</dbReference>
<reference evidence="2" key="1">
    <citation type="submission" date="2020-05" db="EMBL/GenBank/DDBJ databases">
        <title>Phylogenomic resolution of chytrid fungi.</title>
        <authorList>
            <person name="Stajich J.E."/>
            <person name="Amses K."/>
            <person name="Simmons R."/>
            <person name="Seto K."/>
            <person name="Myers J."/>
            <person name="Bonds A."/>
            <person name="Quandt C.A."/>
            <person name="Barry K."/>
            <person name="Liu P."/>
            <person name="Grigoriev I."/>
            <person name="Longcore J.E."/>
            <person name="James T.Y."/>
        </authorList>
    </citation>
    <scope>NUCLEOTIDE SEQUENCE</scope>
    <source>
        <strain evidence="2">JEL0513</strain>
    </source>
</reference>
<accession>A0AAD5SQC7</accession>
<evidence type="ECO:0000313" key="2">
    <source>
        <dbReference type="EMBL" id="KAJ3089184.1"/>
    </source>
</evidence>
<evidence type="ECO:0000259" key="1">
    <source>
        <dbReference type="Pfam" id="PF06985"/>
    </source>
</evidence>
<proteinExistence type="predicted"/>
<dbReference type="PANTHER" id="PTHR24148">
    <property type="entry name" value="ANKYRIN REPEAT DOMAIN-CONTAINING PROTEIN 39 HOMOLOG-RELATED"/>
    <property type="match status" value="1"/>
</dbReference>
<sequence length="557" mass="61704">MLVDASLDSIASFTSDNNDGVSIETATSQFRARVESGPKVLTRMIKSGVLPRLPNPAVVKEWVKISDDNQYIAVSHVWGEHGHTSVNPLNELAKVSHNKACDSGWCVSESLASKYRLVTDRLGPSWMDAISIPQCCISHKEPFIGRMFENFLKAKATVVVTSSWSDSSTQQDTATQEILILIQDGWFSRGWVVQEIAISKHLLLWDGVERKFTNLDRALLEASLAPETLSNPVLKGLLRDACYSFRMAQSFPVGLNPLGDPCLLMINKQTTYPSDIINSLANLCQLNVEVDYSKEWDSRDAWIKLVQLNEKQLGSGFNVTGPSFWAPGEYCRGSVPILGAEDRVVWPEMFRCTVTGFSATQGIHMKGVRAKLANTSIVQTAPPTFFFKINSSGAAQISFHAKEKTLPIQFENPLAANNSGGNWINCATATDSPEVMWNVVLNFASNKGVPKIPALVGWILRRALLHWRIALKSKKEEFSSIGYQVILNDGVWMVLSGEIIDFQNSFILLCGCEVDGEFHTIDAIVINRLSENCFVSVGHCWANIQALEYQDFDGYLG</sequence>
<evidence type="ECO:0000313" key="3">
    <source>
        <dbReference type="Proteomes" id="UP001211907"/>
    </source>
</evidence>
<dbReference type="InterPro" id="IPR010730">
    <property type="entry name" value="HET"/>
</dbReference>
<dbReference type="Proteomes" id="UP001211907">
    <property type="component" value="Unassembled WGS sequence"/>
</dbReference>
<protein>
    <recommendedName>
        <fullName evidence="1">Heterokaryon incompatibility domain-containing protein</fullName>
    </recommendedName>
</protein>